<sequence>QDIPELVRPKQYGHLDFTIELIEDLADFDKGLQVHLLNTNKKEFKCSKIVPGFTKKSRNCVRCYRIHKVEKKSKVTCQACKKSFCFNQKRNCLVDEHSAPGPDKHSVPGSLSV</sequence>
<accession>A0A0B7BI83</accession>
<protein>
    <submittedName>
        <fullName evidence="1">Uncharacterized protein</fullName>
    </submittedName>
</protein>
<proteinExistence type="predicted"/>
<reference evidence="1" key="1">
    <citation type="submission" date="2014-12" db="EMBL/GenBank/DDBJ databases">
        <title>Insight into the proteome of Arion vulgaris.</title>
        <authorList>
            <person name="Aradska J."/>
            <person name="Bulat T."/>
            <person name="Smidak R."/>
            <person name="Sarate P."/>
            <person name="Gangsoo J."/>
            <person name="Sialana F."/>
            <person name="Bilban M."/>
            <person name="Lubec G."/>
        </authorList>
    </citation>
    <scope>NUCLEOTIDE SEQUENCE</scope>
    <source>
        <tissue evidence="1">Skin</tissue>
    </source>
</reference>
<feature type="non-terminal residue" evidence="1">
    <location>
        <position position="1"/>
    </location>
</feature>
<organism evidence="1">
    <name type="scientific">Arion vulgaris</name>
    <dbReference type="NCBI Taxonomy" id="1028688"/>
    <lineage>
        <taxon>Eukaryota</taxon>
        <taxon>Metazoa</taxon>
        <taxon>Spiralia</taxon>
        <taxon>Lophotrochozoa</taxon>
        <taxon>Mollusca</taxon>
        <taxon>Gastropoda</taxon>
        <taxon>Heterobranchia</taxon>
        <taxon>Euthyneura</taxon>
        <taxon>Panpulmonata</taxon>
        <taxon>Eupulmonata</taxon>
        <taxon>Stylommatophora</taxon>
        <taxon>Helicina</taxon>
        <taxon>Arionoidea</taxon>
        <taxon>Arionidae</taxon>
        <taxon>Arion</taxon>
    </lineage>
</organism>
<evidence type="ECO:0000313" key="1">
    <source>
        <dbReference type="EMBL" id="CEK92658.1"/>
    </source>
</evidence>
<dbReference type="EMBL" id="HACG01045793">
    <property type="protein sequence ID" value="CEK92658.1"/>
    <property type="molecule type" value="Transcribed_RNA"/>
</dbReference>
<dbReference type="AlphaFoldDB" id="A0A0B7BI83"/>
<gene>
    <name evidence="1" type="primary">ORF189479</name>
</gene>
<name>A0A0B7BI83_9EUPU</name>